<protein>
    <submittedName>
        <fullName evidence="5">GPP34 family phosphoprotein</fullName>
    </submittedName>
</protein>
<keyword evidence="4" id="KW-0472">Membrane</keyword>
<proteinExistence type="predicted"/>
<evidence type="ECO:0000256" key="1">
    <source>
        <dbReference type="ARBA" id="ARBA00004255"/>
    </source>
</evidence>
<gene>
    <name evidence="5" type="ORF">NP439_04315</name>
</gene>
<dbReference type="RefSeq" id="WP_256708936.1">
    <property type="nucleotide sequence ID" value="NZ_CP101914.1"/>
</dbReference>
<keyword evidence="6" id="KW-1185">Reference proteome</keyword>
<dbReference type="InterPro" id="IPR038261">
    <property type="entry name" value="GPP34-like_sf"/>
</dbReference>
<evidence type="ECO:0000313" key="6">
    <source>
        <dbReference type="Proteomes" id="UP001059773"/>
    </source>
</evidence>
<organism evidence="5 6">
    <name type="scientific">Oceanobacillus jeddahense</name>
    <dbReference type="NCBI Taxonomy" id="1462527"/>
    <lineage>
        <taxon>Bacteria</taxon>
        <taxon>Bacillati</taxon>
        <taxon>Bacillota</taxon>
        <taxon>Bacilli</taxon>
        <taxon>Bacillales</taxon>
        <taxon>Bacillaceae</taxon>
        <taxon>Oceanobacillus</taxon>
    </lineage>
</organism>
<evidence type="ECO:0000256" key="2">
    <source>
        <dbReference type="ARBA" id="ARBA00023034"/>
    </source>
</evidence>
<dbReference type="InterPro" id="IPR008628">
    <property type="entry name" value="GPP34-like"/>
</dbReference>
<accession>A0ABY5JXZ2</accession>
<keyword evidence="2" id="KW-0333">Golgi apparatus</keyword>
<evidence type="ECO:0000313" key="5">
    <source>
        <dbReference type="EMBL" id="UUI03926.1"/>
    </source>
</evidence>
<name>A0ABY5JXZ2_9BACI</name>
<dbReference type="Gene3D" id="1.10.3630.10">
    <property type="entry name" value="yeast vps74-n-term truncation variant domain like"/>
    <property type="match status" value="1"/>
</dbReference>
<dbReference type="Pfam" id="PF05719">
    <property type="entry name" value="GPP34"/>
    <property type="match status" value="1"/>
</dbReference>
<comment type="subcellular location">
    <subcellularLocation>
        <location evidence="1">Golgi apparatus membrane</location>
        <topology evidence="1">Peripheral membrane protein</topology>
        <orientation evidence="1">Cytoplasmic side</orientation>
    </subcellularLocation>
</comment>
<reference evidence="5" key="1">
    <citation type="submission" date="2022-07" db="EMBL/GenBank/DDBJ databases">
        <title>FELIX.</title>
        <authorList>
            <person name="Wan K.H."/>
            <person name="Park S."/>
            <person name="Lawrence Q."/>
            <person name="Eichenberger J.P."/>
            <person name="Booth B.W."/>
            <person name="Piaggio A.J."/>
            <person name="Chandler J.C."/>
            <person name="Franklin A.B."/>
            <person name="Celniker S.E."/>
        </authorList>
    </citation>
    <scope>NUCLEOTIDE SEQUENCE</scope>
    <source>
        <strain evidence="5">QA-1986 374</strain>
    </source>
</reference>
<evidence type="ECO:0000256" key="3">
    <source>
        <dbReference type="ARBA" id="ARBA00023121"/>
    </source>
</evidence>
<dbReference type="Proteomes" id="UP001059773">
    <property type="component" value="Chromosome"/>
</dbReference>
<keyword evidence="3" id="KW-0446">Lipid-binding</keyword>
<evidence type="ECO:0000256" key="4">
    <source>
        <dbReference type="ARBA" id="ARBA00023136"/>
    </source>
</evidence>
<dbReference type="EMBL" id="CP101914">
    <property type="protein sequence ID" value="UUI03926.1"/>
    <property type="molecule type" value="Genomic_DNA"/>
</dbReference>
<sequence>MLLLAEELFLLSIDPKTKRVYGRASSAMPYSFSDALIAELMIGGQVELHRSKLEVVHSEVEDPLLKETLEIMLLKKKKTPKYWVSALKRSHKNIARKIANKLEQVGVGNIEEKRILGMFPSYTYTFNQTDFIKTMKESFQTVLEKSNKQESLDKEEERVVVLMSLVHVSNLLRIVFPDRKEVKRTEKQIKQLSKNLPVSKAVKVTIDSINTAIFTASSSASRS</sequence>